<protein>
    <submittedName>
        <fullName evidence="2">Uncharacterized protein</fullName>
    </submittedName>
</protein>
<dbReference type="AlphaFoldDB" id="A0A7K1VC48"/>
<name>A0A7K1VC48_9NOCA</name>
<proteinExistence type="predicted"/>
<keyword evidence="3" id="KW-1185">Reference proteome</keyword>
<gene>
    <name evidence="2" type="ORF">GPX89_41550</name>
</gene>
<dbReference type="RefSeq" id="WP_157393300.1">
    <property type="nucleotide sequence ID" value="NZ_WRPP01000015.1"/>
</dbReference>
<organism evidence="2 3">
    <name type="scientific">Nocardia terrae</name>
    <dbReference type="NCBI Taxonomy" id="2675851"/>
    <lineage>
        <taxon>Bacteria</taxon>
        <taxon>Bacillati</taxon>
        <taxon>Actinomycetota</taxon>
        <taxon>Actinomycetes</taxon>
        <taxon>Mycobacteriales</taxon>
        <taxon>Nocardiaceae</taxon>
        <taxon>Nocardia</taxon>
    </lineage>
</organism>
<evidence type="ECO:0000256" key="1">
    <source>
        <dbReference type="SAM" id="SignalP"/>
    </source>
</evidence>
<evidence type="ECO:0000313" key="2">
    <source>
        <dbReference type="EMBL" id="MVU83708.1"/>
    </source>
</evidence>
<feature type="signal peptide" evidence="1">
    <location>
        <begin position="1"/>
        <end position="26"/>
    </location>
</feature>
<evidence type="ECO:0000313" key="3">
    <source>
        <dbReference type="Proteomes" id="UP000466794"/>
    </source>
</evidence>
<keyword evidence="1" id="KW-0732">Signal</keyword>
<reference evidence="2 3" key="1">
    <citation type="submission" date="2019-12" db="EMBL/GenBank/DDBJ databases">
        <title>Nocardia sp. nov. ET3-3 isolated from soil.</title>
        <authorList>
            <person name="Kanchanasin P."/>
            <person name="Tanasupawat S."/>
            <person name="Yuki M."/>
            <person name="Kudo T."/>
        </authorList>
    </citation>
    <scope>NUCLEOTIDE SEQUENCE [LARGE SCALE GENOMIC DNA]</scope>
    <source>
        <strain evidence="2 3">ET3-3</strain>
    </source>
</reference>
<sequence>MRESLGAALIRTTVLAGIGCALTVVAAPLAAADVELPDGLHCDVLDCRNDTDQDYAISGSMQCEYGDSDGGGNSSTEDFADIVPAHTVFRLSGCLGGQSPYLRSIDWVR</sequence>
<feature type="chain" id="PRO_5029613605" evidence="1">
    <location>
        <begin position="27"/>
        <end position="109"/>
    </location>
</feature>
<accession>A0A7K1VC48</accession>
<dbReference type="Proteomes" id="UP000466794">
    <property type="component" value="Unassembled WGS sequence"/>
</dbReference>
<comment type="caution">
    <text evidence="2">The sequence shown here is derived from an EMBL/GenBank/DDBJ whole genome shotgun (WGS) entry which is preliminary data.</text>
</comment>
<dbReference type="EMBL" id="WRPP01000015">
    <property type="protein sequence ID" value="MVU83708.1"/>
    <property type="molecule type" value="Genomic_DNA"/>
</dbReference>